<dbReference type="Proteomes" id="UP001064262">
    <property type="component" value="Unassembled WGS sequence"/>
</dbReference>
<accession>A0A9J6PVD3</accession>
<dbReference type="AlphaFoldDB" id="A0A9J6PVD3"/>
<dbReference type="Gene3D" id="3.40.190.150">
    <property type="entry name" value="Bordetella uptake gene, domain 1"/>
    <property type="match status" value="1"/>
</dbReference>
<dbReference type="Pfam" id="PF03401">
    <property type="entry name" value="TctC"/>
    <property type="match status" value="1"/>
</dbReference>
<dbReference type="PANTHER" id="PTHR42928">
    <property type="entry name" value="TRICARBOXYLATE-BINDING PROTEIN"/>
    <property type="match status" value="1"/>
</dbReference>
<evidence type="ECO:0000313" key="4">
    <source>
        <dbReference type="Proteomes" id="UP001064262"/>
    </source>
</evidence>
<keyword evidence="4" id="KW-1185">Reference proteome</keyword>
<evidence type="ECO:0000256" key="1">
    <source>
        <dbReference type="ARBA" id="ARBA00006987"/>
    </source>
</evidence>
<reference evidence="3" key="1">
    <citation type="submission" date="2022-09" db="EMBL/GenBank/DDBJ databases">
        <title>Winslowiella arboricola sp. nov., isolated from bleeding cankers on broadleaf hosts.</title>
        <authorList>
            <person name="Brady C."/>
            <person name="Kaur S."/>
            <person name="Crampton B."/>
            <person name="Maddock D."/>
            <person name="Arnold D."/>
            <person name="Denman S."/>
        </authorList>
    </citation>
    <scope>NUCLEOTIDE SEQUENCE</scope>
    <source>
        <strain evidence="3">BAC 15a-03b</strain>
    </source>
</reference>
<protein>
    <submittedName>
        <fullName evidence="3">Tripartite tricarboxylate transporter substrate binding protein</fullName>
    </submittedName>
</protein>
<proteinExistence type="inferred from homology"/>
<evidence type="ECO:0000256" key="2">
    <source>
        <dbReference type="SAM" id="SignalP"/>
    </source>
</evidence>
<name>A0A9J6PVD3_9GAMM</name>
<dbReference type="InterPro" id="IPR005064">
    <property type="entry name" value="BUG"/>
</dbReference>
<feature type="chain" id="PRO_5039935326" evidence="2">
    <location>
        <begin position="21"/>
        <end position="321"/>
    </location>
</feature>
<dbReference type="RefSeq" id="WP_267144908.1">
    <property type="nucleotide sequence ID" value="NZ_JAODIL010000082.1"/>
</dbReference>
<sequence>MLKTTRVLTQSLLLSMTAIAAGVQAADYPDHAITYVVPYPPGGTNDSAGRIIAQALEKRLGQPVVVENRGGAAGTVGAGYVAHAKPDGYTLFNASIGNVAIAPQLLPVSFDPFKDFTPLAHIGGSRSVIAVNPKLPIHSVAELIDYAKQHPGELTYGTSGNGTPGNISMEYFRMLSGTDLLHIPYKGSAPALADAVAGHIDVVSDPLANGFVKSGKLRPLAYFGVDKAPDLKGVPSITETWPQWAFSGSFIALAPAKTPAPVVAKLRDTFNQVLSDPQTIKSLEAIGVSAEYKTPAQVDGLINATYTVSKDIIKKANIKSN</sequence>
<dbReference type="SUPFAM" id="SSF53850">
    <property type="entry name" value="Periplasmic binding protein-like II"/>
    <property type="match status" value="1"/>
</dbReference>
<keyword evidence="2" id="KW-0732">Signal</keyword>
<evidence type="ECO:0000313" key="3">
    <source>
        <dbReference type="EMBL" id="MCU5779472.1"/>
    </source>
</evidence>
<dbReference type="PANTHER" id="PTHR42928:SF5">
    <property type="entry name" value="BLR1237 PROTEIN"/>
    <property type="match status" value="1"/>
</dbReference>
<dbReference type="Gene3D" id="3.40.190.10">
    <property type="entry name" value="Periplasmic binding protein-like II"/>
    <property type="match status" value="1"/>
</dbReference>
<dbReference type="InterPro" id="IPR042100">
    <property type="entry name" value="Bug_dom1"/>
</dbReference>
<dbReference type="PIRSF" id="PIRSF017082">
    <property type="entry name" value="YflP"/>
    <property type="match status" value="1"/>
</dbReference>
<organism evidence="3 4">
    <name type="scientific">Winslowiella arboricola</name>
    <dbReference type="NCBI Taxonomy" id="2978220"/>
    <lineage>
        <taxon>Bacteria</taxon>
        <taxon>Pseudomonadati</taxon>
        <taxon>Pseudomonadota</taxon>
        <taxon>Gammaproteobacteria</taxon>
        <taxon>Enterobacterales</taxon>
        <taxon>Erwiniaceae</taxon>
        <taxon>Winslowiella</taxon>
    </lineage>
</organism>
<gene>
    <name evidence="3" type="ORF">N5923_18475</name>
</gene>
<dbReference type="EMBL" id="JAODIM010000043">
    <property type="protein sequence ID" value="MCU5779472.1"/>
    <property type="molecule type" value="Genomic_DNA"/>
</dbReference>
<feature type="signal peptide" evidence="2">
    <location>
        <begin position="1"/>
        <end position="20"/>
    </location>
</feature>
<dbReference type="CDD" id="cd07012">
    <property type="entry name" value="PBP2_Bug_TTT"/>
    <property type="match status" value="1"/>
</dbReference>
<comment type="similarity">
    <text evidence="1">Belongs to the UPF0065 (bug) family.</text>
</comment>
<comment type="caution">
    <text evidence="3">The sequence shown here is derived from an EMBL/GenBank/DDBJ whole genome shotgun (WGS) entry which is preliminary data.</text>
</comment>